<dbReference type="EMBL" id="CBXI010000044">
    <property type="protein sequence ID" value="CDL92877.1"/>
    <property type="molecule type" value="Genomic_DNA"/>
</dbReference>
<dbReference type="AlphaFoldDB" id="W6NM37"/>
<dbReference type="Pfam" id="PF14277">
    <property type="entry name" value="DUF4364"/>
    <property type="match status" value="1"/>
</dbReference>
<dbReference type="InterPro" id="IPR025374">
    <property type="entry name" value="DUF4364"/>
</dbReference>
<sequence>MSENTLELAENKLLLLYIFKKIKIPISNNKITEIILENNFINYFILQQYLDELLVSKFIQYVDAEKDHKLLITKKGIKVLNLFENMISKEKIKIVDDYFKKHVNNTEKDVLISSEYISKDEDNYIVDLKVTKNEITLMNIKLSVKSDKEAHELCNKWKNNTDDIYYKIVQTLLEN</sequence>
<dbReference type="GeneID" id="29418213"/>
<gene>
    <name evidence="1" type="ORF">CTDIVETGP_2947</name>
</gene>
<accession>W6NM37</accession>
<evidence type="ECO:0000313" key="1">
    <source>
        <dbReference type="EMBL" id="CDL92877.1"/>
    </source>
</evidence>
<comment type="caution">
    <text evidence="1">The sequence shown here is derived from an EMBL/GenBank/DDBJ whole genome shotgun (WGS) entry which is preliminary data.</text>
</comment>
<dbReference type="Gene3D" id="1.10.10.10">
    <property type="entry name" value="Winged helix-like DNA-binding domain superfamily/Winged helix DNA-binding domain"/>
    <property type="match status" value="1"/>
</dbReference>
<reference evidence="1 2" key="1">
    <citation type="journal article" date="2015" name="Genome Announc.">
        <title>Draft Genome Sequence of Clostridium tyrobutyricum Strain DIVETGP, Isolated from Cow's Milk for Grana Padano Production.</title>
        <authorList>
            <person name="Soggiu A."/>
            <person name="Piras C."/>
            <person name="Gaiarsa S."/>
            <person name="Sassera D."/>
            <person name="Roncada P."/>
            <person name="Bendixen E."/>
            <person name="Brasca M."/>
            <person name="Bonizzi L."/>
        </authorList>
    </citation>
    <scope>NUCLEOTIDE SEQUENCE [LARGE SCALE GENOMIC DNA]</scope>
    <source>
        <strain evidence="1 2">DIVETGP</strain>
    </source>
</reference>
<proteinExistence type="predicted"/>
<keyword evidence="2" id="KW-1185">Reference proteome</keyword>
<name>W6NM37_CLOTY</name>
<dbReference type="InterPro" id="IPR036388">
    <property type="entry name" value="WH-like_DNA-bd_sf"/>
</dbReference>
<protein>
    <submittedName>
        <fullName evidence="1">No significant homology</fullName>
    </submittedName>
</protein>
<organism evidence="1 2">
    <name type="scientific">Clostridium tyrobutyricum DIVETGP</name>
    <dbReference type="NCBI Taxonomy" id="1408889"/>
    <lineage>
        <taxon>Bacteria</taxon>
        <taxon>Bacillati</taxon>
        <taxon>Bacillota</taxon>
        <taxon>Clostridia</taxon>
        <taxon>Eubacteriales</taxon>
        <taxon>Clostridiaceae</taxon>
        <taxon>Clostridium</taxon>
    </lineage>
</organism>
<dbReference type="RefSeq" id="WP_017751180.1">
    <property type="nucleotide sequence ID" value="NZ_CBXI010000044.1"/>
</dbReference>
<dbReference type="OrthoDB" id="9783597at2"/>
<evidence type="ECO:0000313" key="2">
    <source>
        <dbReference type="Proteomes" id="UP000019482"/>
    </source>
</evidence>
<dbReference type="Proteomes" id="UP000019482">
    <property type="component" value="Unassembled WGS sequence"/>
</dbReference>